<dbReference type="GeneID" id="64470513"/>
<gene>
    <name evidence="1" type="primary">32</name>
    <name evidence="1" type="ORF">SEA_CELIA_32</name>
</gene>
<evidence type="ECO:0000313" key="2">
    <source>
        <dbReference type="Proteomes" id="UP000317273"/>
    </source>
</evidence>
<organism evidence="1 2">
    <name type="scientific">Streptomyces phage Celia</name>
    <dbReference type="NCBI Taxonomy" id="2590946"/>
    <lineage>
        <taxon>Viruses</taxon>
        <taxon>Duplodnaviria</taxon>
        <taxon>Heunggongvirae</taxon>
        <taxon>Uroviricota</taxon>
        <taxon>Caudoviricetes</taxon>
        <taxon>Arquatrovirinae</taxon>
        <taxon>Celiavirus</taxon>
        <taxon>Celiavirus celia</taxon>
    </lineage>
</organism>
<proteinExistence type="predicted"/>
<evidence type="ECO:0000313" key="1">
    <source>
        <dbReference type="EMBL" id="QDP44235.1"/>
    </source>
</evidence>
<dbReference type="KEGG" id="vg:64470513"/>
<name>A0A516KRG3_9CAUD</name>
<dbReference type="RefSeq" id="YP_010054596.1">
    <property type="nucleotide sequence ID" value="NC_054655.1"/>
</dbReference>
<protein>
    <submittedName>
        <fullName evidence="1">Uncharacterized protein</fullName>
    </submittedName>
</protein>
<dbReference type="EMBL" id="MN062705">
    <property type="protein sequence ID" value="QDP44235.1"/>
    <property type="molecule type" value="Genomic_DNA"/>
</dbReference>
<dbReference type="Proteomes" id="UP000317273">
    <property type="component" value="Segment"/>
</dbReference>
<sequence length="103" mass="11070">MSSAFDEPRSFTTACGLISFTFDMEEYDFHLDAYEGYQASTMAVVLGRLDAWGLEPLDDGEADAVLLPDGGVRIYCTPIAPEGVRNAEALADDTPTEDLEGAA</sequence>
<keyword evidence="2" id="KW-1185">Reference proteome</keyword>
<reference evidence="1 2" key="1">
    <citation type="submission" date="2019-06" db="EMBL/GenBank/DDBJ databases">
        <authorList>
            <person name="Lopez J."/>
            <person name="Ball K.N."/>
            <person name="Bhuiyan S."/>
            <person name="Nayek S."/>
            <person name="Sivoravong A."/>
            <person name="Hughes L.E."/>
            <person name="Garlena R.A."/>
            <person name="Russell D.A."/>
            <person name="Pope W.H."/>
            <person name="Jacobs-Sera D."/>
            <person name="Hatfull G.F."/>
        </authorList>
    </citation>
    <scope>NUCLEOTIDE SEQUENCE [LARGE SCALE GENOMIC DNA]</scope>
</reference>
<accession>A0A516KRG3</accession>